<dbReference type="GO" id="GO:0007188">
    <property type="term" value="P:adenylate cyclase-modulating G protein-coupled receptor signaling pathway"/>
    <property type="evidence" value="ECO:0007669"/>
    <property type="project" value="TreeGrafter"/>
</dbReference>
<accession>A0A8H6FJ31</accession>
<keyword evidence="2 5" id="KW-0547">Nucleotide-binding</keyword>
<evidence type="ECO:0000313" key="8">
    <source>
        <dbReference type="EMBL" id="KAF6229478.1"/>
    </source>
</evidence>
<dbReference type="GeneID" id="59293160"/>
<dbReference type="GO" id="GO:0005525">
    <property type="term" value="F:GTP binding"/>
    <property type="evidence" value="ECO:0007669"/>
    <property type="project" value="UniProtKB-KW"/>
</dbReference>
<dbReference type="EMBL" id="JACCJC010000072">
    <property type="protein sequence ID" value="KAF6229478.1"/>
    <property type="molecule type" value="Genomic_DNA"/>
</dbReference>
<keyword evidence="3 5" id="KW-0342">GTP-binding</keyword>
<feature type="binding site" evidence="5">
    <location>
        <begin position="530"/>
        <end position="536"/>
    </location>
    <ligand>
        <name>GTP</name>
        <dbReference type="ChEBI" id="CHEBI:37565"/>
    </ligand>
</feature>
<evidence type="ECO:0000256" key="7">
    <source>
        <dbReference type="SAM" id="MobiDB-lite"/>
    </source>
</evidence>
<dbReference type="PANTHER" id="PTHR10218:SF302">
    <property type="entry name" value="GUANINE NUCLEOTIDE-BINDING PROTEIN ALPHA-5 SUBUNIT"/>
    <property type="match status" value="1"/>
</dbReference>
<keyword evidence="9" id="KW-1185">Reference proteome</keyword>
<feature type="region of interest" description="Disordered" evidence="7">
    <location>
        <begin position="221"/>
        <end position="250"/>
    </location>
</feature>
<dbReference type="AlphaFoldDB" id="A0A8H6FJ31"/>
<dbReference type="SMART" id="SM00275">
    <property type="entry name" value="G_alpha"/>
    <property type="match status" value="1"/>
</dbReference>
<feature type="compositionally biased region" description="Basic and acidic residues" evidence="7">
    <location>
        <begin position="221"/>
        <end position="238"/>
    </location>
</feature>
<dbReference type="PROSITE" id="PS51882">
    <property type="entry name" value="G_ALPHA"/>
    <property type="match status" value="1"/>
</dbReference>
<keyword evidence="1 6" id="KW-0479">Metal-binding</keyword>
<dbReference type="GO" id="GO:0046872">
    <property type="term" value="F:metal ion binding"/>
    <property type="evidence" value="ECO:0007669"/>
    <property type="project" value="UniProtKB-KW"/>
</dbReference>
<dbReference type="SUPFAM" id="SSF47895">
    <property type="entry name" value="Transducin (alpha subunit), insertion domain"/>
    <property type="match status" value="1"/>
</dbReference>
<dbReference type="InterPro" id="IPR011025">
    <property type="entry name" value="GproteinA_insert"/>
</dbReference>
<dbReference type="Proteomes" id="UP000578531">
    <property type="component" value="Unassembled WGS sequence"/>
</dbReference>
<feature type="binding site" evidence="6">
    <location>
        <position position="406"/>
    </location>
    <ligand>
        <name>Mg(2+)</name>
        <dbReference type="ChEBI" id="CHEBI:18420"/>
    </ligand>
</feature>
<dbReference type="InterPro" id="IPR027417">
    <property type="entry name" value="P-loop_NTPase"/>
</dbReference>
<protein>
    <submittedName>
        <fullName evidence="8">Uncharacterized protein</fullName>
    </submittedName>
</protein>
<dbReference type="GO" id="GO:0003924">
    <property type="term" value="F:GTPase activity"/>
    <property type="evidence" value="ECO:0007669"/>
    <property type="project" value="InterPro"/>
</dbReference>
<dbReference type="GO" id="GO:0005834">
    <property type="term" value="C:heterotrimeric G-protein complex"/>
    <property type="evidence" value="ECO:0007669"/>
    <property type="project" value="TreeGrafter"/>
</dbReference>
<evidence type="ECO:0000256" key="5">
    <source>
        <dbReference type="PIRSR" id="PIRSR601019-1"/>
    </source>
</evidence>
<sequence length="702" mass="78819">MDPMSAAASIVGLLGAAAKVSEVLLKFIGSVKGAPKLAQNVLMEISDVSACLNQLQRYLQGALSTSNSQEQLLMVEQLVVTLSNCVLIFSELEETVDSLKPAEPMQPWRLAQWLFKEQAICALMVRMQQSKLSLSLMLTTLTCTSIGQAQSSAGQLTTLIQQVLESNLEMSQRMANLEMRTFGLSRSAAPTLATLNTSGDNDSIKTMRAANDVQEKVLGEHSETIEETNQKADKESTHDQGPTFGFTFDQDLNSSRPYTRAMKRNSVWSTASSTMHTMSWSCLSGLSFADVSEISVIGLPISPQELLNGHHYILANSDMNDVPEKPLAPNRDDLAYRPDESFYEDESEPLETRKGLFPYDNAQSVGGSLGLRSVDGQGRKIPIAAGGRLLEPKKIILLGATMAGKTTTYHRLQMTHGNDFTDSDRRRARESVIHGLVDIFKKSRGQYQDPISIEDIEQFETLAYATRDQTLNGIWTLRCYHALIALWSKPEIRRTIENGRDAALNETVPYLMENIDFLFYERTMPDELLLRGCYRTTGIRDTRLDIEGRSCHLYDVDGRRSERKKWPNYFQDVDTVIFVVSLTGYCQALPENVNTNQMLESLALFESIIKLDRFGTVPIILMLNKFDLLEHRMRNNPIVDYYPEYSGDPNPLHACRFIATKFSQLDHRPHGSLRMMVTSVVEDELWPDLFRQGLAIIPEAPK</sequence>
<keyword evidence="4" id="KW-0807">Transducer</keyword>
<dbReference type="OrthoDB" id="19923at2759"/>
<comment type="caution">
    <text evidence="8">The sequence shown here is derived from an EMBL/GenBank/DDBJ whole genome shotgun (WGS) entry which is preliminary data.</text>
</comment>
<dbReference type="PANTHER" id="PTHR10218">
    <property type="entry name" value="GTP-BINDING PROTEIN ALPHA SUBUNIT"/>
    <property type="match status" value="1"/>
</dbReference>
<dbReference type="FunFam" id="3.40.50.300:FF:000692">
    <property type="entry name" value="Guanine nucleotide-binding protein subunit alpha"/>
    <property type="match status" value="1"/>
</dbReference>
<evidence type="ECO:0000256" key="1">
    <source>
        <dbReference type="ARBA" id="ARBA00022723"/>
    </source>
</evidence>
<proteinExistence type="predicted"/>
<evidence type="ECO:0000256" key="3">
    <source>
        <dbReference type="ARBA" id="ARBA00023134"/>
    </source>
</evidence>
<dbReference type="Pfam" id="PF00503">
    <property type="entry name" value="G-alpha"/>
    <property type="match status" value="1"/>
</dbReference>
<name>A0A8H6FJ31_9LECA</name>
<reference evidence="8 9" key="1">
    <citation type="journal article" date="2020" name="Genomics">
        <title>Complete, high-quality genomes from long-read metagenomic sequencing of two wolf lichen thalli reveals enigmatic genome architecture.</title>
        <authorList>
            <person name="McKenzie S.K."/>
            <person name="Walston R.F."/>
            <person name="Allen J.L."/>
        </authorList>
    </citation>
    <scope>NUCLEOTIDE SEQUENCE [LARGE SCALE GENOMIC DNA]</scope>
    <source>
        <strain evidence="8">WasteWater2</strain>
    </source>
</reference>
<dbReference type="Gene3D" id="3.40.50.300">
    <property type="entry name" value="P-loop containing nucleotide triphosphate hydrolases"/>
    <property type="match status" value="1"/>
</dbReference>
<dbReference type="RefSeq" id="XP_037159670.1">
    <property type="nucleotide sequence ID" value="XM_037313398.1"/>
</dbReference>
<dbReference type="InterPro" id="IPR001019">
    <property type="entry name" value="Gprotein_alpha_su"/>
</dbReference>
<dbReference type="GO" id="GO:0005737">
    <property type="term" value="C:cytoplasm"/>
    <property type="evidence" value="ECO:0007669"/>
    <property type="project" value="TreeGrafter"/>
</dbReference>
<dbReference type="GO" id="GO:0031683">
    <property type="term" value="F:G-protein beta/gamma-subunit complex binding"/>
    <property type="evidence" value="ECO:0007669"/>
    <property type="project" value="InterPro"/>
</dbReference>
<evidence type="ECO:0000256" key="4">
    <source>
        <dbReference type="ARBA" id="ARBA00023224"/>
    </source>
</evidence>
<keyword evidence="6" id="KW-0460">Magnesium</keyword>
<evidence type="ECO:0000256" key="6">
    <source>
        <dbReference type="PIRSR" id="PIRSR601019-2"/>
    </source>
</evidence>
<dbReference type="SUPFAM" id="SSF52540">
    <property type="entry name" value="P-loop containing nucleoside triphosphate hydrolases"/>
    <property type="match status" value="1"/>
</dbReference>
<feature type="binding site" evidence="6">
    <location>
        <position position="536"/>
    </location>
    <ligand>
        <name>Mg(2+)</name>
        <dbReference type="ChEBI" id="CHEBI:18420"/>
    </ligand>
</feature>
<gene>
    <name evidence="8" type="ORF">HO173_011518</name>
</gene>
<feature type="binding site" evidence="5">
    <location>
        <begin position="624"/>
        <end position="627"/>
    </location>
    <ligand>
        <name>GTP</name>
        <dbReference type="ChEBI" id="CHEBI:37565"/>
    </ligand>
</feature>
<evidence type="ECO:0000256" key="2">
    <source>
        <dbReference type="ARBA" id="ARBA00022741"/>
    </source>
</evidence>
<organism evidence="8 9">
    <name type="scientific">Letharia columbiana</name>
    <dbReference type="NCBI Taxonomy" id="112416"/>
    <lineage>
        <taxon>Eukaryota</taxon>
        <taxon>Fungi</taxon>
        <taxon>Dikarya</taxon>
        <taxon>Ascomycota</taxon>
        <taxon>Pezizomycotina</taxon>
        <taxon>Lecanoromycetes</taxon>
        <taxon>OSLEUM clade</taxon>
        <taxon>Lecanoromycetidae</taxon>
        <taxon>Lecanorales</taxon>
        <taxon>Lecanorineae</taxon>
        <taxon>Parmeliaceae</taxon>
        <taxon>Letharia</taxon>
    </lineage>
</organism>
<evidence type="ECO:0000313" key="9">
    <source>
        <dbReference type="Proteomes" id="UP000578531"/>
    </source>
</evidence>
<dbReference type="PRINTS" id="PR00318">
    <property type="entry name" value="GPROTEINA"/>
</dbReference>
<dbReference type="Gene3D" id="1.10.400.10">
    <property type="entry name" value="GI Alpha 1, domain 2-like"/>
    <property type="match status" value="1"/>
</dbReference>
<dbReference type="GO" id="GO:0001664">
    <property type="term" value="F:G protein-coupled receptor binding"/>
    <property type="evidence" value="ECO:0007669"/>
    <property type="project" value="TreeGrafter"/>
</dbReference>